<dbReference type="AlphaFoldDB" id="A0A0D6EJ62"/>
<feature type="domain" description="Histidine biosynthesis HisG C-terminal" evidence="11">
    <location>
        <begin position="321"/>
        <end position="380"/>
    </location>
</feature>
<comment type="catalytic activity">
    <reaction evidence="1">
        <text>1-(5-phospho-beta-D-ribosyl)-ATP + diphosphate = 5-phospho-alpha-D-ribose 1-diphosphate + ATP</text>
        <dbReference type="Rhea" id="RHEA:18473"/>
        <dbReference type="ChEBI" id="CHEBI:30616"/>
        <dbReference type="ChEBI" id="CHEBI:33019"/>
        <dbReference type="ChEBI" id="CHEBI:58017"/>
        <dbReference type="ChEBI" id="CHEBI:73183"/>
        <dbReference type="EC" id="2.4.2.17"/>
    </reaction>
</comment>
<dbReference type="PANTHER" id="PTHR21403:SF8">
    <property type="entry name" value="ATP PHOSPHORIBOSYLTRANSFERASE"/>
    <property type="match status" value="1"/>
</dbReference>
<evidence type="ECO:0000256" key="9">
    <source>
        <dbReference type="ARBA" id="ARBA00023102"/>
    </source>
</evidence>
<dbReference type="Proteomes" id="UP000243876">
    <property type="component" value="Unassembled WGS sequence"/>
</dbReference>
<sequence>MLDLLSESLKGRCLFAIPKKGQPVSCRRDLARSTLELMLFPLAQAVSTRSVCSCLPVRLSMALILKACESRELTNEHSTGADIQFTRSHRLDVCLVRNHNMALVFLPAADIPRFVGEGNVHLGITGQDMVAEADVNGLVTEVLQLGFGKCKLQVQVPERGEIKTVGDLVGKKVVTSFEVLAGRYFGDLDSKAGLNKEAGTRIEYVGGSVEAACALGLADGIGAFVSLPRLALARMLIRLNPILQSISSVRNPSKLCSCSEADSNSSHHVPESGETMRAAGLHAIETILTSEAVLIRSNKPADEHKELMDRITSRVAGVIAAGKYVLCNYNIPRRNVADATRITPGRRAATVSPLDDPEWVAVSSMVAKAEVASVMDQLQASPSLFFSCFPPCARRLIPLSLSLPLPSAQAIGATDILVIALTNCRV</sequence>
<name>A0A0D6EJ62_SPOSA</name>
<dbReference type="NCBIfam" id="TIGR00070">
    <property type="entry name" value="hisG"/>
    <property type="match status" value="1"/>
</dbReference>
<reference evidence="13" key="1">
    <citation type="submission" date="2015-02" db="EMBL/GenBank/DDBJ databases">
        <authorList>
            <person name="Gon?alves P."/>
        </authorList>
    </citation>
    <scope>NUCLEOTIDE SEQUENCE [LARGE SCALE GENOMIC DNA]</scope>
</reference>
<feature type="non-terminal residue" evidence="12">
    <location>
        <position position="1"/>
    </location>
</feature>
<evidence type="ECO:0000256" key="8">
    <source>
        <dbReference type="ARBA" id="ARBA00022679"/>
    </source>
</evidence>
<dbReference type="InterPro" id="IPR011322">
    <property type="entry name" value="N-reg_PII-like_a/b"/>
</dbReference>
<dbReference type="InterPro" id="IPR013115">
    <property type="entry name" value="HisG_C"/>
</dbReference>
<dbReference type="GO" id="GO:0003879">
    <property type="term" value="F:ATP phosphoribosyltransferase activity"/>
    <property type="evidence" value="ECO:0007669"/>
    <property type="project" value="UniProtKB-EC"/>
</dbReference>
<evidence type="ECO:0000313" key="13">
    <source>
        <dbReference type="Proteomes" id="UP000243876"/>
    </source>
</evidence>
<dbReference type="SUPFAM" id="SSF53850">
    <property type="entry name" value="Periplasmic binding protein-like II"/>
    <property type="match status" value="2"/>
</dbReference>
<dbReference type="Pfam" id="PF01634">
    <property type="entry name" value="HisG"/>
    <property type="match status" value="2"/>
</dbReference>
<evidence type="ECO:0000313" key="12">
    <source>
        <dbReference type="EMBL" id="CEQ40062.1"/>
    </source>
</evidence>
<dbReference type="InterPro" id="IPR013820">
    <property type="entry name" value="ATP_PRibTrfase_cat"/>
</dbReference>
<evidence type="ECO:0000256" key="1">
    <source>
        <dbReference type="ARBA" id="ARBA00000915"/>
    </source>
</evidence>
<dbReference type="Pfam" id="PF08029">
    <property type="entry name" value="HisG_C"/>
    <property type="match status" value="1"/>
</dbReference>
<dbReference type="SUPFAM" id="SSF54913">
    <property type="entry name" value="GlnB-like"/>
    <property type="match status" value="1"/>
</dbReference>
<dbReference type="UniPathway" id="UPA00031">
    <property type="reaction ID" value="UER00006"/>
</dbReference>
<evidence type="ECO:0000256" key="4">
    <source>
        <dbReference type="ARBA" id="ARBA00011946"/>
    </source>
</evidence>
<dbReference type="Gene3D" id="3.30.70.120">
    <property type="match status" value="1"/>
</dbReference>
<evidence type="ECO:0000256" key="5">
    <source>
        <dbReference type="ARBA" id="ARBA00020998"/>
    </source>
</evidence>
<keyword evidence="7" id="KW-0328">Glycosyltransferase</keyword>
<evidence type="ECO:0000259" key="10">
    <source>
        <dbReference type="Pfam" id="PF01634"/>
    </source>
</evidence>
<dbReference type="GO" id="GO:0005737">
    <property type="term" value="C:cytoplasm"/>
    <property type="evidence" value="ECO:0007669"/>
    <property type="project" value="InterPro"/>
</dbReference>
<dbReference type="Gene3D" id="3.40.190.10">
    <property type="entry name" value="Periplasmic binding protein-like II"/>
    <property type="match status" value="4"/>
</dbReference>
<keyword evidence="8" id="KW-0808">Transferase</keyword>
<evidence type="ECO:0000256" key="2">
    <source>
        <dbReference type="ARBA" id="ARBA00004667"/>
    </source>
</evidence>
<dbReference type="OrthoDB" id="2574at2759"/>
<accession>A0A0D6EJ62</accession>
<keyword evidence="9" id="KW-0368">Histidine biosynthesis</keyword>
<evidence type="ECO:0000256" key="6">
    <source>
        <dbReference type="ARBA" id="ARBA00022605"/>
    </source>
</evidence>
<dbReference type="NCBIfam" id="TIGR03455">
    <property type="entry name" value="HisG_C-term"/>
    <property type="match status" value="1"/>
</dbReference>
<protein>
    <recommendedName>
        <fullName evidence="5">ATP phosphoribosyltransferase</fullName>
        <ecNumber evidence="4">2.4.2.17</ecNumber>
    </recommendedName>
</protein>
<comment type="pathway">
    <text evidence="2">Amino-acid biosynthesis; L-histidine biosynthesis; L-histidine from 5-phospho-alpha-D-ribose 1-diphosphate: step 1/9.</text>
</comment>
<comment type="similarity">
    <text evidence="3">Belongs to the ATP phosphoribosyltransferase family.</text>
</comment>
<dbReference type="PANTHER" id="PTHR21403">
    <property type="entry name" value="ATP PHOSPHORIBOSYLTRANSFERASE ATP-PRTASE"/>
    <property type="match status" value="1"/>
</dbReference>
<evidence type="ECO:0000256" key="3">
    <source>
        <dbReference type="ARBA" id="ARBA00009372"/>
    </source>
</evidence>
<dbReference type="GO" id="GO:0000105">
    <property type="term" value="P:L-histidine biosynthetic process"/>
    <property type="evidence" value="ECO:0007669"/>
    <property type="project" value="UniProtKB-UniPathway"/>
</dbReference>
<dbReference type="EC" id="2.4.2.17" evidence="4"/>
<gene>
    <name evidence="12" type="primary">SPOSA6832_01645</name>
</gene>
<evidence type="ECO:0000259" key="11">
    <source>
        <dbReference type="Pfam" id="PF08029"/>
    </source>
</evidence>
<keyword evidence="6" id="KW-0028">Amino-acid biosynthesis</keyword>
<evidence type="ECO:0000256" key="7">
    <source>
        <dbReference type="ARBA" id="ARBA00022676"/>
    </source>
</evidence>
<dbReference type="InterPro" id="IPR001348">
    <property type="entry name" value="ATP_PRibTrfase_HisG"/>
</dbReference>
<keyword evidence="13" id="KW-1185">Reference proteome</keyword>
<dbReference type="GO" id="GO:0000287">
    <property type="term" value="F:magnesium ion binding"/>
    <property type="evidence" value="ECO:0007669"/>
    <property type="project" value="InterPro"/>
</dbReference>
<feature type="domain" description="ATP phosphoribosyltransferase catalytic" evidence="10">
    <location>
        <begin position="270"/>
        <end position="316"/>
    </location>
</feature>
<dbReference type="InterPro" id="IPR015867">
    <property type="entry name" value="N-reg_PII/ATP_PRibTrfase_C"/>
</dbReference>
<organism evidence="12 13">
    <name type="scientific">Sporidiobolus salmonicolor</name>
    <name type="common">Yeast-like fungus</name>
    <name type="synonym">Sporobolomyces salmonicolor</name>
    <dbReference type="NCBI Taxonomy" id="5005"/>
    <lineage>
        <taxon>Eukaryota</taxon>
        <taxon>Fungi</taxon>
        <taxon>Dikarya</taxon>
        <taxon>Basidiomycota</taxon>
        <taxon>Pucciniomycotina</taxon>
        <taxon>Microbotryomycetes</taxon>
        <taxon>Sporidiobolales</taxon>
        <taxon>Sporidiobolaceae</taxon>
        <taxon>Sporobolomyces</taxon>
    </lineage>
</organism>
<dbReference type="EMBL" id="CENE01000005">
    <property type="protein sequence ID" value="CEQ40062.1"/>
    <property type="molecule type" value="Genomic_DNA"/>
</dbReference>
<feature type="domain" description="ATP phosphoribosyltransferase catalytic" evidence="10">
    <location>
        <begin position="108"/>
        <end position="226"/>
    </location>
</feature>
<proteinExistence type="inferred from homology"/>